<dbReference type="OrthoDB" id="3831534at2"/>
<keyword evidence="2" id="KW-0812">Transmembrane</keyword>
<evidence type="ECO:0000256" key="1">
    <source>
        <dbReference type="SAM" id="MobiDB-lite"/>
    </source>
</evidence>
<feature type="domain" description="PASTA" evidence="3">
    <location>
        <begin position="93"/>
        <end position="160"/>
    </location>
</feature>
<evidence type="ECO:0000259" key="3">
    <source>
        <dbReference type="PROSITE" id="PS51178"/>
    </source>
</evidence>
<sequence>MPTDRSDRTDHPTEDDARALLARAAATIDVDDSAPMMLTGLPEPRHRRWPVLAAAAAVVLAIGGGLLVAQQLGGDDTVPAPTAESDGPSDVAGPPTDDVLPSLLGYTEEEAIELLQDRGNPISVHVAPDGCNAAGIVTGTRPAGGALAPPGEPVTITVVGEQQVVDCVGEPPWDRIWGVVRSAQGLDVAPAELDGIEVGSDVRDALVQMLAEEQSGRPRVMARWTYDDARCGGHVPGFDRLEIWVGDSAQECPSTSVFLHFGDDGRLIAVETGEITERQLGAGLNRLSSATQFIAWARGDGPAPDFADRVRVMFLGGGAFGHTGWTDRPEDRTSYAGCSGLGFPDCALDPVALLVRHVVPVAPAAGRSQCADGGQVPQRFADASADVVRLESSSSAHCQQWAVELWIDEEGEIYGVNQAGSH</sequence>
<dbReference type="Gene3D" id="3.30.10.20">
    <property type="match status" value="1"/>
</dbReference>
<dbReference type="AlphaFoldDB" id="A0A316TH82"/>
<gene>
    <name evidence="4" type="ORF">DJ010_08470</name>
</gene>
<dbReference type="RefSeq" id="WP_109693238.1">
    <property type="nucleotide sequence ID" value="NZ_QGDD01000003.1"/>
</dbReference>
<name>A0A316TH82_9ACTN</name>
<evidence type="ECO:0000313" key="5">
    <source>
        <dbReference type="Proteomes" id="UP000245507"/>
    </source>
</evidence>
<evidence type="ECO:0000313" key="4">
    <source>
        <dbReference type="EMBL" id="PWN03148.1"/>
    </source>
</evidence>
<dbReference type="PROSITE" id="PS51178">
    <property type="entry name" value="PASTA"/>
    <property type="match status" value="1"/>
</dbReference>
<dbReference type="Proteomes" id="UP000245507">
    <property type="component" value="Unassembled WGS sequence"/>
</dbReference>
<comment type="caution">
    <text evidence="4">The sequence shown here is derived from an EMBL/GenBank/DDBJ whole genome shotgun (WGS) entry which is preliminary data.</text>
</comment>
<dbReference type="InterPro" id="IPR005543">
    <property type="entry name" value="PASTA_dom"/>
</dbReference>
<dbReference type="EMBL" id="QGDD01000003">
    <property type="protein sequence ID" value="PWN03148.1"/>
    <property type="molecule type" value="Genomic_DNA"/>
</dbReference>
<protein>
    <recommendedName>
        <fullName evidence="3">PASTA domain-containing protein</fullName>
    </recommendedName>
</protein>
<organism evidence="4 5">
    <name type="scientific">Nocardioides silvaticus</name>
    <dbReference type="NCBI Taxonomy" id="2201891"/>
    <lineage>
        <taxon>Bacteria</taxon>
        <taxon>Bacillati</taxon>
        <taxon>Actinomycetota</taxon>
        <taxon>Actinomycetes</taxon>
        <taxon>Propionibacteriales</taxon>
        <taxon>Nocardioidaceae</taxon>
        <taxon>Nocardioides</taxon>
    </lineage>
</organism>
<accession>A0A316TH82</accession>
<evidence type="ECO:0000256" key="2">
    <source>
        <dbReference type="SAM" id="Phobius"/>
    </source>
</evidence>
<dbReference type="CDD" id="cd06577">
    <property type="entry name" value="PASTA_pknB"/>
    <property type="match status" value="1"/>
</dbReference>
<dbReference type="Pfam" id="PF03793">
    <property type="entry name" value="PASTA"/>
    <property type="match status" value="1"/>
</dbReference>
<feature type="region of interest" description="Disordered" evidence="1">
    <location>
        <begin position="77"/>
        <end position="98"/>
    </location>
</feature>
<keyword evidence="2" id="KW-1133">Transmembrane helix</keyword>
<keyword evidence="5" id="KW-1185">Reference proteome</keyword>
<keyword evidence="2" id="KW-0472">Membrane</keyword>
<feature type="transmembrane region" description="Helical" evidence="2">
    <location>
        <begin position="49"/>
        <end position="69"/>
    </location>
</feature>
<proteinExistence type="predicted"/>
<reference evidence="4 5" key="1">
    <citation type="submission" date="2018-05" db="EMBL/GenBank/DDBJ databases">
        <title>Nocardioides silvaticus genome.</title>
        <authorList>
            <person name="Li C."/>
            <person name="Wang G."/>
        </authorList>
    </citation>
    <scope>NUCLEOTIDE SEQUENCE [LARGE SCALE GENOMIC DNA]</scope>
    <source>
        <strain evidence="4 5">CCTCC AB 2018079</strain>
    </source>
</reference>